<feature type="transmembrane region" description="Helical" evidence="7">
    <location>
        <begin position="124"/>
        <end position="148"/>
    </location>
</feature>
<dbReference type="SUPFAM" id="SSF161098">
    <property type="entry name" value="MetI-like"/>
    <property type="match status" value="1"/>
</dbReference>
<evidence type="ECO:0000313" key="10">
    <source>
        <dbReference type="Proteomes" id="UP000215027"/>
    </source>
</evidence>
<organism evidence="9 10">
    <name type="scientific">Candidatus Promineifilum breve</name>
    <dbReference type="NCBI Taxonomy" id="1806508"/>
    <lineage>
        <taxon>Bacteria</taxon>
        <taxon>Bacillati</taxon>
        <taxon>Chloroflexota</taxon>
        <taxon>Ardenticatenia</taxon>
        <taxon>Candidatus Promineifilales</taxon>
        <taxon>Candidatus Promineifilaceae</taxon>
        <taxon>Candidatus Promineifilum</taxon>
    </lineage>
</organism>
<keyword evidence="10" id="KW-1185">Reference proteome</keyword>
<dbReference type="InterPro" id="IPR025966">
    <property type="entry name" value="OppC_N"/>
</dbReference>
<comment type="similarity">
    <text evidence="7">Belongs to the binding-protein-dependent transport system permease family.</text>
</comment>
<dbReference type="PROSITE" id="PS50928">
    <property type="entry name" value="ABC_TM1"/>
    <property type="match status" value="1"/>
</dbReference>
<gene>
    <name evidence="9" type="primary">dppC</name>
    <name evidence="9" type="ORF">CFX0092_A0284</name>
</gene>
<keyword evidence="5 7" id="KW-1133">Transmembrane helix</keyword>
<keyword evidence="4 7" id="KW-0812">Transmembrane</keyword>
<sequence length="329" mass="35278">METVPEPTPVTTLPPLDDAHIGNIGSYRANSLWRLTYRRLFRQRSAVLGLILLGLLIFSAIFAPLIAPYDPEQPLIGIEDVGKREGPCIHILGCPSDRPQHIMGIDGNFRDVFSRIIYGTRVSLYVGLLTVSFAVITGTMLGAVAGFLGGWLDNVIMRILDVVLAFPFLLLAIAIVSVLGPGLTNAMLAIAVISVPVYARVTRASVLSVREMAFIEASRALGASNWRILFGRILPNSLPPLIVVATLGIATAILDTAALSFIGLGAQPPTPEWGSMLAIERNQVFSAPHLVFFPGLAIMVTVLAFNLLGDGLRDALDPRLVHGSGVAKE</sequence>
<dbReference type="AlphaFoldDB" id="A0A160T134"/>
<evidence type="ECO:0000256" key="3">
    <source>
        <dbReference type="ARBA" id="ARBA00022475"/>
    </source>
</evidence>
<keyword evidence="6 7" id="KW-0472">Membrane</keyword>
<evidence type="ECO:0000313" key="9">
    <source>
        <dbReference type="EMBL" id="CUS02165.2"/>
    </source>
</evidence>
<keyword evidence="3" id="KW-1003">Cell membrane</keyword>
<dbReference type="GO" id="GO:0005886">
    <property type="term" value="C:plasma membrane"/>
    <property type="evidence" value="ECO:0007669"/>
    <property type="project" value="UniProtKB-SubCell"/>
</dbReference>
<dbReference type="KEGG" id="pbf:CFX0092_A0284"/>
<evidence type="ECO:0000256" key="2">
    <source>
        <dbReference type="ARBA" id="ARBA00022448"/>
    </source>
</evidence>
<evidence type="ECO:0000256" key="6">
    <source>
        <dbReference type="ARBA" id="ARBA00023136"/>
    </source>
</evidence>
<evidence type="ECO:0000256" key="4">
    <source>
        <dbReference type="ARBA" id="ARBA00022692"/>
    </source>
</evidence>
<feature type="transmembrane region" description="Helical" evidence="7">
    <location>
        <begin position="286"/>
        <end position="309"/>
    </location>
</feature>
<feature type="transmembrane region" description="Helical" evidence="7">
    <location>
        <begin position="241"/>
        <end position="266"/>
    </location>
</feature>
<protein>
    <submittedName>
        <fullName evidence="9">Dipeptide transport system permease protein DppC</fullName>
    </submittedName>
</protein>
<evidence type="ECO:0000256" key="7">
    <source>
        <dbReference type="RuleBase" id="RU363032"/>
    </source>
</evidence>
<dbReference type="PANTHER" id="PTHR43386">
    <property type="entry name" value="OLIGOPEPTIDE TRANSPORT SYSTEM PERMEASE PROTEIN APPC"/>
    <property type="match status" value="1"/>
</dbReference>
<name>A0A160T134_9CHLR</name>
<dbReference type="Pfam" id="PF00528">
    <property type="entry name" value="BPD_transp_1"/>
    <property type="match status" value="1"/>
</dbReference>
<comment type="subcellular location">
    <subcellularLocation>
        <location evidence="1 7">Cell membrane</location>
        <topology evidence="1 7">Multi-pass membrane protein</topology>
    </subcellularLocation>
</comment>
<evidence type="ECO:0000259" key="8">
    <source>
        <dbReference type="PROSITE" id="PS50928"/>
    </source>
</evidence>
<dbReference type="InterPro" id="IPR000515">
    <property type="entry name" value="MetI-like"/>
</dbReference>
<evidence type="ECO:0000256" key="1">
    <source>
        <dbReference type="ARBA" id="ARBA00004651"/>
    </source>
</evidence>
<dbReference type="RefSeq" id="WP_095041811.1">
    <property type="nucleotide sequence ID" value="NZ_LN890655.1"/>
</dbReference>
<dbReference type="GO" id="GO:0055085">
    <property type="term" value="P:transmembrane transport"/>
    <property type="evidence" value="ECO:0007669"/>
    <property type="project" value="InterPro"/>
</dbReference>
<dbReference type="InterPro" id="IPR035906">
    <property type="entry name" value="MetI-like_sf"/>
</dbReference>
<dbReference type="Gene3D" id="1.10.3720.10">
    <property type="entry name" value="MetI-like"/>
    <property type="match status" value="1"/>
</dbReference>
<feature type="transmembrane region" description="Helical" evidence="7">
    <location>
        <begin position="155"/>
        <end position="176"/>
    </location>
</feature>
<evidence type="ECO:0000256" key="5">
    <source>
        <dbReference type="ARBA" id="ARBA00022989"/>
    </source>
</evidence>
<dbReference type="EMBL" id="LN890655">
    <property type="protein sequence ID" value="CUS02165.2"/>
    <property type="molecule type" value="Genomic_DNA"/>
</dbReference>
<keyword evidence="2 7" id="KW-0813">Transport</keyword>
<dbReference type="OrthoDB" id="9776213at2"/>
<dbReference type="Pfam" id="PF12911">
    <property type="entry name" value="OppC_N"/>
    <property type="match status" value="1"/>
</dbReference>
<accession>A0A160T134</accession>
<dbReference type="PANTHER" id="PTHR43386:SF1">
    <property type="entry name" value="D,D-DIPEPTIDE TRANSPORT SYSTEM PERMEASE PROTEIN DDPC-RELATED"/>
    <property type="match status" value="1"/>
</dbReference>
<proteinExistence type="inferred from homology"/>
<feature type="domain" description="ABC transmembrane type-1" evidence="8">
    <location>
        <begin position="120"/>
        <end position="309"/>
    </location>
</feature>
<dbReference type="InterPro" id="IPR050366">
    <property type="entry name" value="BP-dependent_transpt_permease"/>
</dbReference>
<dbReference type="Proteomes" id="UP000215027">
    <property type="component" value="Chromosome I"/>
</dbReference>
<dbReference type="CDD" id="cd06261">
    <property type="entry name" value="TM_PBP2"/>
    <property type="match status" value="1"/>
</dbReference>
<reference evidence="9" key="1">
    <citation type="submission" date="2016-01" db="EMBL/GenBank/DDBJ databases">
        <authorList>
            <person name="Mcilroy J.S."/>
            <person name="Karst M S."/>
            <person name="Albertsen M."/>
        </authorList>
    </citation>
    <scope>NUCLEOTIDE SEQUENCE</scope>
    <source>
        <strain evidence="9">Cfx-K</strain>
    </source>
</reference>
<feature type="transmembrane region" description="Helical" evidence="7">
    <location>
        <begin position="46"/>
        <end position="67"/>
    </location>
</feature>